<dbReference type="PRINTS" id="PR00344">
    <property type="entry name" value="BCTRLSENSOR"/>
</dbReference>
<dbReference type="PROSITE" id="PS50109">
    <property type="entry name" value="HIS_KIN"/>
    <property type="match status" value="1"/>
</dbReference>
<proteinExistence type="predicted"/>
<dbReference type="Gene3D" id="1.10.287.130">
    <property type="match status" value="1"/>
</dbReference>
<evidence type="ECO:0000256" key="4">
    <source>
        <dbReference type="ARBA" id="ARBA00022679"/>
    </source>
</evidence>
<dbReference type="Pfam" id="PF00512">
    <property type="entry name" value="HisKA"/>
    <property type="match status" value="1"/>
</dbReference>
<keyword evidence="4" id="KW-0808">Transferase</keyword>
<dbReference type="InterPro" id="IPR003661">
    <property type="entry name" value="HisK_dim/P_dom"/>
</dbReference>
<dbReference type="InterPro" id="IPR003594">
    <property type="entry name" value="HATPase_dom"/>
</dbReference>
<reference evidence="8 9" key="1">
    <citation type="submission" date="2024-01" db="EMBL/GenBank/DDBJ databases">
        <title>The diversity of rhizobia nodulating Mimosa spp. in eleven states of Brazil covering several biomes is determined by host plant, location, and edaphic factors.</title>
        <authorList>
            <person name="Rouws L."/>
            <person name="Barauna A."/>
            <person name="Beukes C."/>
            <person name="De Faria S.M."/>
            <person name="Gross E."/>
            <person name="Dos Reis Junior F.B."/>
            <person name="Simon M."/>
            <person name="Maluk M."/>
            <person name="Odee D.W."/>
            <person name="Kenicer G."/>
            <person name="Young J.P.W."/>
            <person name="Reis V.M."/>
            <person name="Zilli J."/>
            <person name="James E.K."/>
        </authorList>
    </citation>
    <scope>NUCLEOTIDE SEQUENCE [LARGE SCALE GENOMIC DNA]</scope>
    <source>
        <strain evidence="8 9">JPY167</strain>
    </source>
</reference>
<sequence length="375" mass="40526">MSLADFIETDLEGLIDDWATYALAISHEGTHLSESQLRDSAAQILAGIAADMRSMQSAAQQEAKSRHSEGSSESGFDQVAYLHAEERLAHGFGINDVVAEFRALRATVLRRWQINSPGGAEAFQEMIRFNEAIDQMLSESVRRYAQQTRRIGDLFAGVLAHDLRSPLGAILNSAQLLLHDNELSPTSLRAAANVQRSSMRMKEMIDDLLVFTRGRLGGMLPVSFSPQDMGRICSDAVDEVRASYPNAVIRPRFAGDLRGTWDGTRIGQLVVNLLVNGVRYGSGEVAVEAAGHDGHVTVVVSNEGNPIPESALPTLFDPMTRASLHNREGTAAGMGLGLYICRRIATAHDGTIGVESTEHGTSFTVCIPRSPAVSG</sequence>
<evidence type="ECO:0000313" key="9">
    <source>
        <dbReference type="Proteomes" id="UP001489897"/>
    </source>
</evidence>
<evidence type="ECO:0000259" key="7">
    <source>
        <dbReference type="PROSITE" id="PS50109"/>
    </source>
</evidence>
<dbReference type="InterPro" id="IPR050736">
    <property type="entry name" value="Sensor_HK_Regulatory"/>
</dbReference>
<accession>A0ABU9S3U3</accession>
<comment type="catalytic activity">
    <reaction evidence="1">
        <text>ATP + protein L-histidine = ADP + protein N-phospho-L-histidine.</text>
        <dbReference type="EC" id="2.7.13.3"/>
    </reaction>
</comment>
<dbReference type="SMART" id="SM00388">
    <property type="entry name" value="HisKA"/>
    <property type="match status" value="1"/>
</dbReference>
<keyword evidence="6" id="KW-0902">Two-component regulatory system</keyword>
<dbReference type="GO" id="GO:0016301">
    <property type="term" value="F:kinase activity"/>
    <property type="evidence" value="ECO:0007669"/>
    <property type="project" value="UniProtKB-KW"/>
</dbReference>
<dbReference type="PANTHER" id="PTHR43711">
    <property type="entry name" value="TWO-COMPONENT HISTIDINE KINASE"/>
    <property type="match status" value="1"/>
</dbReference>
<evidence type="ECO:0000256" key="1">
    <source>
        <dbReference type="ARBA" id="ARBA00000085"/>
    </source>
</evidence>
<dbReference type="CDD" id="cd00082">
    <property type="entry name" value="HisKA"/>
    <property type="match status" value="1"/>
</dbReference>
<feature type="domain" description="Histidine kinase" evidence="7">
    <location>
        <begin position="158"/>
        <end position="371"/>
    </location>
</feature>
<dbReference type="Proteomes" id="UP001489897">
    <property type="component" value="Unassembled WGS sequence"/>
</dbReference>
<keyword evidence="9" id="KW-1185">Reference proteome</keyword>
<dbReference type="EMBL" id="JAYMRV010000018">
    <property type="protein sequence ID" value="MEM5426512.1"/>
    <property type="molecule type" value="Genomic_DNA"/>
</dbReference>
<dbReference type="InterPro" id="IPR036890">
    <property type="entry name" value="HATPase_C_sf"/>
</dbReference>
<evidence type="ECO:0000256" key="5">
    <source>
        <dbReference type="ARBA" id="ARBA00022777"/>
    </source>
</evidence>
<dbReference type="InterPro" id="IPR005467">
    <property type="entry name" value="His_kinase_dom"/>
</dbReference>
<dbReference type="EC" id="2.7.13.3" evidence="2"/>
<name>A0ABU9S3U3_9BURK</name>
<organism evidence="8 9">
    <name type="scientific">Paraburkholderia ferrariae</name>
    <dbReference type="NCBI Taxonomy" id="386056"/>
    <lineage>
        <taxon>Bacteria</taxon>
        <taxon>Pseudomonadati</taxon>
        <taxon>Pseudomonadota</taxon>
        <taxon>Betaproteobacteria</taxon>
        <taxon>Burkholderiales</taxon>
        <taxon>Burkholderiaceae</taxon>
        <taxon>Paraburkholderia</taxon>
    </lineage>
</organism>
<dbReference type="InterPro" id="IPR036097">
    <property type="entry name" value="HisK_dim/P_sf"/>
</dbReference>
<dbReference type="SMART" id="SM00387">
    <property type="entry name" value="HATPase_c"/>
    <property type="match status" value="1"/>
</dbReference>
<evidence type="ECO:0000256" key="3">
    <source>
        <dbReference type="ARBA" id="ARBA00022553"/>
    </source>
</evidence>
<protein>
    <recommendedName>
        <fullName evidence="2">histidine kinase</fullName>
        <ecNumber evidence="2">2.7.13.3</ecNumber>
    </recommendedName>
</protein>
<evidence type="ECO:0000313" key="8">
    <source>
        <dbReference type="EMBL" id="MEM5426512.1"/>
    </source>
</evidence>
<dbReference type="PANTHER" id="PTHR43711:SF1">
    <property type="entry name" value="HISTIDINE KINASE 1"/>
    <property type="match status" value="1"/>
</dbReference>
<dbReference type="Gene3D" id="3.30.565.10">
    <property type="entry name" value="Histidine kinase-like ATPase, C-terminal domain"/>
    <property type="match status" value="1"/>
</dbReference>
<dbReference type="InterPro" id="IPR004358">
    <property type="entry name" value="Sig_transdc_His_kin-like_C"/>
</dbReference>
<dbReference type="RefSeq" id="WP_342950152.1">
    <property type="nucleotide sequence ID" value="NZ_JAYMRV010000018.1"/>
</dbReference>
<comment type="caution">
    <text evidence="8">The sequence shown here is derived from an EMBL/GenBank/DDBJ whole genome shotgun (WGS) entry which is preliminary data.</text>
</comment>
<evidence type="ECO:0000256" key="6">
    <source>
        <dbReference type="ARBA" id="ARBA00023012"/>
    </source>
</evidence>
<dbReference type="SUPFAM" id="SSF55874">
    <property type="entry name" value="ATPase domain of HSP90 chaperone/DNA topoisomerase II/histidine kinase"/>
    <property type="match status" value="1"/>
</dbReference>
<gene>
    <name evidence="8" type="ORF">VSR73_36715</name>
</gene>
<evidence type="ECO:0000256" key="2">
    <source>
        <dbReference type="ARBA" id="ARBA00012438"/>
    </source>
</evidence>
<keyword evidence="3" id="KW-0597">Phosphoprotein</keyword>
<keyword evidence="5 8" id="KW-0418">Kinase</keyword>
<dbReference type="SUPFAM" id="SSF47384">
    <property type="entry name" value="Homodimeric domain of signal transducing histidine kinase"/>
    <property type="match status" value="1"/>
</dbReference>
<dbReference type="Pfam" id="PF02518">
    <property type="entry name" value="HATPase_c"/>
    <property type="match status" value="1"/>
</dbReference>